<dbReference type="GO" id="GO:0015087">
    <property type="term" value="F:cobalt ion transmembrane transporter activity"/>
    <property type="evidence" value="ECO:0007669"/>
    <property type="project" value="TreeGrafter"/>
</dbReference>
<dbReference type="Proteomes" id="UP000824596">
    <property type="component" value="Unassembled WGS sequence"/>
</dbReference>
<protein>
    <submittedName>
        <fullName evidence="7">CorA-like mg2+ transporter protein</fullName>
    </submittedName>
</protein>
<evidence type="ECO:0000313" key="8">
    <source>
        <dbReference type="Proteomes" id="UP000824596"/>
    </source>
</evidence>
<comment type="caution">
    <text evidence="7">The sequence shown here is derived from an EMBL/GenBank/DDBJ whole genome shotgun (WGS) entry which is preliminary data.</text>
</comment>
<reference evidence="7" key="1">
    <citation type="submission" date="2021-09" db="EMBL/GenBank/DDBJ databases">
        <title>A high-quality genome of the endoparasitic fungus Hirsutella rhossiliensis with a comparison of Hirsutella genomes reveals transposable elements contributing to genome size variation.</title>
        <authorList>
            <person name="Lin R."/>
            <person name="Jiao Y."/>
            <person name="Sun X."/>
            <person name="Ling J."/>
            <person name="Xie B."/>
            <person name="Cheng X."/>
        </authorList>
    </citation>
    <scope>NUCLEOTIDE SEQUENCE</scope>
    <source>
        <strain evidence="7">HR02</strain>
    </source>
</reference>
<feature type="compositionally biased region" description="Pro residues" evidence="5">
    <location>
        <begin position="50"/>
        <end position="60"/>
    </location>
</feature>
<evidence type="ECO:0000256" key="4">
    <source>
        <dbReference type="ARBA" id="ARBA00023136"/>
    </source>
</evidence>
<name>A0A9P8SNM3_9HYPO</name>
<dbReference type="GO" id="GO:0050897">
    <property type="term" value="F:cobalt ion binding"/>
    <property type="evidence" value="ECO:0007669"/>
    <property type="project" value="TreeGrafter"/>
</dbReference>
<sequence>MWHNASSYQEPRVRFAGSRSGRQRHDGPYDGAAARPWRSYTDDDFEYRLPLPPPPPPARPVPVRVYGRSGERQQRRQQQQQQQQQQQRPVGYRESVAVYPSRLRMARPFGLEESFGREEVSFAEPPPPAAAPTMRVFDAEQPPPSERRFATTAYDDAQQDEDGQYLFDLPAGPDVSDGDSKPGRGDGVGEFGWSEGSMASSLRPASQAGDDDIDVLDGFDFVFPRAKSSSLSSSSKDRELAELLDSAAGAAETEPSLRDDAARPPSASSATRAFSSTYTGDAELGGVHGATLTVLHDPKGRSRPLYHWLHIQQDVMNFDEFWAEIPCQVRLSEAEMAATAKLRAEVKRHAVKSRQNSKGDHVGYMDPRYFQVPLQDDAAKKKQQQQQQQQLFASWSSPAVAAAAPCGVAAARWICLPYFSLQRCAGLLLASSLASFPPLTLLQSHYSRTPQQRDLGQAVCELGAAPRGDCFHVAQLWCLVLDNTLLVTCGSMAQSSLYGDFLKVVSQPSKAQSSTAEASGRILVSYGGAVTWALDVQDCPTWFSFLSRFGAYWPKSFEFTWHDRVVTPDSWPKILKVASRPQGSVALSLRVIPQPEPPKATLKPEDAPQAAAKDVQDDAAGQAPEYLHVLTLRPADSTPPADPGAASSAAELEALNKQLEAAERFLLGKTSYAQQRAYRSCRGATRADVRAYLADRGDEVEAKASDSMRRAYEERVNIFHAADALFQLFFPRGFDGPTTSQYWASVKSLVLMPPPDNDGDAHSPGDPEVLRDLRLQLRAMSQDIQAFQSIVAYADDKNRAAIDLPRPFVKAWLHVVSSMIKVGASTGQGSWSAHMAKAKAFIEDGVRSVLQGISSRSLVEDLAVLPMEVMSLIAMDLLQDQVGKADDIAETYSQYLSSLDTDITTKPSDRSYQHRVELVQQEMSAIKKTLARQRHILGGIRSNLSAATGSDAVVVYDVGPGHRRSRREATPGWDQPPAYGETAANHYASYQEPVTRRAEYFEAGLDAHAAEKLQAASKLSPTDGLGFRGLFLTECARIVEQREFDFRRHTEFAEDLERAAAYKMGWTKDRQENAIYAFTIVTIIFLPISATSSIFGMNTSDVRNMVSGQWLYWAVTVPVTLMVILIGLWWMNELGNVIQWIMGKRPDRAPGAGNTVRWVSQMPGTTYMASAPPQLDPETAPAVPYAGEVQGDPVSARWRRYSEDLQPVAAAPQLRRRPQTMYVY</sequence>
<comment type="subcellular location">
    <subcellularLocation>
        <location evidence="1">Cell membrane</location>
        <topology evidence="1">Multi-pass membrane protein</topology>
    </subcellularLocation>
</comment>
<dbReference type="InterPro" id="IPR045863">
    <property type="entry name" value="CorA_TM1_TM2"/>
</dbReference>
<feature type="region of interest" description="Disordered" evidence="5">
    <location>
        <begin position="1"/>
        <end position="95"/>
    </location>
</feature>
<dbReference type="GO" id="GO:0015095">
    <property type="term" value="F:magnesium ion transmembrane transporter activity"/>
    <property type="evidence" value="ECO:0007669"/>
    <property type="project" value="TreeGrafter"/>
</dbReference>
<dbReference type="GeneID" id="68351849"/>
<dbReference type="OrthoDB" id="5286874at2759"/>
<feature type="transmembrane region" description="Helical" evidence="6">
    <location>
        <begin position="1074"/>
        <end position="1098"/>
    </location>
</feature>
<keyword evidence="8" id="KW-1185">Reference proteome</keyword>
<organism evidence="7 8">
    <name type="scientific">Hirsutella rhossiliensis</name>
    <dbReference type="NCBI Taxonomy" id="111463"/>
    <lineage>
        <taxon>Eukaryota</taxon>
        <taxon>Fungi</taxon>
        <taxon>Dikarya</taxon>
        <taxon>Ascomycota</taxon>
        <taxon>Pezizomycotina</taxon>
        <taxon>Sordariomycetes</taxon>
        <taxon>Hypocreomycetidae</taxon>
        <taxon>Hypocreales</taxon>
        <taxon>Ophiocordycipitaceae</taxon>
        <taxon>Hirsutella</taxon>
    </lineage>
</organism>
<dbReference type="PANTHER" id="PTHR46494:SF1">
    <property type="entry name" value="CORA FAMILY METAL ION TRANSPORTER (EUROFUNG)"/>
    <property type="match status" value="1"/>
</dbReference>
<evidence type="ECO:0000256" key="2">
    <source>
        <dbReference type="ARBA" id="ARBA00022692"/>
    </source>
</evidence>
<evidence type="ECO:0000313" key="7">
    <source>
        <dbReference type="EMBL" id="KAH0967311.1"/>
    </source>
</evidence>
<feature type="compositionally biased region" description="Low complexity" evidence="5">
    <location>
        <begin position="76"/>
        <end position="88"/>
    </location>
</feature>
<proteinExistence type="predicted"/>
<dbReference type="RefSeq" id="XP_044724824.1">
    <property type="nucleotide sequence ID" value="XM_044861191.1"/>
</dbReference>
<dbReference type="AlphaFoldDB" id="A0A9P8SNM3"/>
<feature type="region of interest" description="Disordered" evidence="5">
    <location>
        <begin position="117"/>
        <end position="209"/>
    </location>
</feature>
<evidence type="ECO:0000256" key="6">
    <source>
        <dbReference type="SAM" id="Phobius"/>
    </source>
</evidence>
<evidence type="ECO:0000256" key="3">
    <source>
        <dbReference type="ARBA" id="ARBA00022989"/>
    </source>
</evidence>
<dbReference type="GO" id="GO:0005886">
    <property type="term" value="C:plasma membrane"/>
    <property type="evidence" value="ECO:0007669"/>
    <property type="project" value="UniProtKB-SubCell"/>
</dbReference>
<dbReference type="InterPro" id="IPR002523">
    <property type="entry name" value="MgTranspt_CorA/ZnTranspt_ZntB"/>
</dbReference>
<feature type="transmembrane region" description="Helical" evidence="6">
    <location>
        <begin position="1110"/>
        <end position="1131"/>
    </location>
</feature>
<feature type="compositionally biased region" description="Low complexity" evidence="5">
    <location>
        <begin position="263"/>
        <end position="273"/>
    </location>
</feature>
<dbReference type="Pfam" id="PF01544">
    <property type="entry name" value="CorA"/>
    <property type="match status" value="1"/>
</dbReference>
<gene>
    <name evidence="7" type="ORF">HRG_02720</name>
</gene>
<dbReference type="Gene3D" id="1.20.58.340">
    <property type="entry name" value="Magnesium transport protein CorA, transmembrane region"/>
    <property type="match status" value="1"/>
</dbReference>
<keyword evidence="3 6" id="KW-1133">Transmembrane helix</keyword>
<evidence type="ECO:0000256" key="1">
    <source>
        <dbReference type="ARBA" id="ARBA00004651"/>
    </source>
</evidence>
<keyword evidence="2 6" id="KW-0812">Transmembrane</keyword>
<keyword evidence="4 6" id="KW-0472">Membrane</keyword>
<dbReference type="GO" id="GO:0000287">
    <property type="term" value="F:magnesium ion binding"/>
    <property type="evidence" value="ECO:0007669"/>
    <property type="project" value="TreeGrafter"/>
</dbReference>
<dbReference type="SUPFAM" id="SSF144083">
    <property type="entry name" value="Magnesium transport protein CorA, transmembrane region"/>
    <property type="match status" value="1"/>
</dbReference>
<dbReference type="EMBL" id="JAIZPD010000002">
    <property type="protein sequence ID" value="KAH0967311.1"/>
    <property type="molecule type" value="Genomic_DNA"/>
</dbReference>
<evidence type="ECO:0000256" key="5">
    <source>
        <dbReference type="SAM" id="MobiDB-lite"/>
    </source>
</evidence>
<feature type="region of interest" description="Disordered" evidence="5">
    <location>
        <begin position="249"/>
        <end position="273"/>
    </location>
</feature>
<accession>A0A9P8SNM3</accession>
<dbReference type="PANTHER" id="PTHR46494">
    <property type="entry name" value="CORA FAMILY METAL ION TRANSPORTER (EUROFUNG)"/>
    <property type="match status" value="1"/>
</dbReference>